<proteinExistence type="predicted"/>
<organism evidence="2">
    <name type="scientific">marine sediment metagenome</name>
    <dbReference type="NCBI Taxonomy" id="412755"/>
    <lineage>
        <taxon>unclassified sequences</taxon>
        <taxon>metagenomes</taxon>
        <taxon>ecological metagenomes</taxon>
    </lineage>
</organism>
<dbReference type="AlphaFoldDB" id="A0A0F9H4G4"/>
<reference evidence="2" key="1">
    <citation type="journal article" date="2015" name="Nature">
        <title>Complex archaea that bridge the gap between prokaryotes and eukaryotes.</title>
        <authorList>
            <person name="Spang A."/>
            <person name="Saw J.H."/>
            <person name="Jorgensen S.L."/>
            <person name="Zaremba-Niedzwiedzka K."/>
            <person name="Martijn J."/>
            <person name="Lind A.E."/>
            <person name="van Eijk R."/>
            <person name="Schleper C."/>
            <person name="Guy L."/>
            <person name="Ettema T.J."/>
        </authorList>
    </citation>
    <scope>NUCLEOTIDE SEQUENCE</scope>
</reference>
<gene>
    <name evidence="2" type="ORF">LCGC14_2043950</name>
</gene>
<dbReference type="SUPFAM" id="SSF56091">
    <property type="entry name" value="DNA ligase/mRNA capping enzyme, catalytic domain"/>
    <property type="match status" value="1"/>
</dbReference>
<evidence type="ECO:0000259" key="1">
    <source>
        <dbReference type="Pfam" id="PF09414"/>
    </source>
</evidence>
<dbReference type="InterPro" id="IPR021122">
    <property type="entry name" value="RNA_ligase_dom_REL/Rnl2"/>
</dbReference>
<comment type="caution">
    <text evidence="2">The sequence shown here is derived from an EMBL/GenBank/DDBJ whole genome shotgun (WGS) entry which is preliminary data.</text>
</comment>
<accession>A0A0F9H4G4</accession>
<feature type="domain" description="RNA ligase" evidence="1">
    <location>
        <begin position="153"/>
        <end position="346"/>
    </location>
</feature>
<dbReference type="Gene3D" id="3.30.470.30">
    <property type="entry name" value="DNA ligase/mRNA capping enzyme"/>
    <property type="match status" value="1"/>
</dbReference>
<dbReference type="InterPro" id="IPR012340">
    <property type="entry name" value="NA-bd_OB-fold"/>
</dbReference>
<dbReference type="Pfam" id="PF21189">
    <property type="entry name" value="PHA02142"/>
    <property type="match status" value="1"/>
</dbReference>
<dbReference type="Gene3D" id="2.40.50.140">
    <property type="entry name" value="Nucleic acid-binding proteins"/>
    <property type="match status" value="1"/>
</dbReference>
<dbReference type="EMBL" id="LAZR01024014">
    <property type="protein sequence ID" value="KKL76530.1"/>
    <property type="molecule type" value="Genomic_DNA"/>
</dbReference>
<dbReference type="Pfam" id="PF09414">
    <property type="entry name" value="RNA_ligase"/>
    <property type="match status" value="1"/>
</dbReference>
<name>A0A0F9H4G4_9ZZZZ</name>
<evidence type="ECO:0000313" key="2">
    <source>
        <dbReference type="EMBL" id="KKL76530.1"/>
    </source>
</evidence>
<protein>
    <recommendedName>
        <fullName evidence="1">RNA ligase domain-containing protein</fullName>
    </recommendedName>
</protein>
<sequence>MSELIVEVCKIDKIINHENANSLEIARVKGWDCIVKKDDYKAGDTIVFIPPDSLLPREQAERLGVINYLAGKQKNRVKTVKLRGEISYGLIISNEENWEVGTDVSEYYGIKKYFPPTRMQMGDMAPEDVYFMRMTSIENINNYPDTFKEGQIVAVTEKIDGCLDRLGISQVIFKEEDDYGNIEVYKLPSKEDDPIYGIWKAGSNKVNRKRPETSEEMVKHPYWFPYLLDSVYELIEFLIIDQEKSHVQLFGEVFGEGISGGSKSLHYGVNVGLDYRAFGLKINCRKVGYRAFKELCDTFKVKTVPEIAVIPYNFEEIKKLAKGKSVLAQEKGMDHIREGVVVCAYDELDGPVAKFMNPDYLLLKEKGKIADFTDE</sequence>